<proteinExistence type="inferred from homology"/>
<dbReference type="PRINTS" id="PR00385">
    <property type="entry name" value="P450"/>
</dbReference>
<dbReference type="CDD" id="cd11065">
    <property type="entry name" value="CYP64-like"/>
    <property type="match status" value="1"/>
</dbReference>
<comment type="cofactor">
    <cofactor evidence="1 8">
        <name>heme</name>
        <dbReference type="ChEBI" id="CHEBI:30413"/>
    </cofactor>
</comment>
<evidence type="ECO:0000256" key="6">
    <source>
        <dbReference type="ARBA" id="ARBA00023004"/>
    </source>
</evidence>
<evidence type="ECO:0000256" key="2">
    <source>
        <dbReference type="ARBA" id="ARBA00010617"/>
    </source>
</evidence>
<dbReference type="GO" id="GO:0016705">
    <property type="term" value="F:oxidoreductase activity, acting on paired donors, with incorporation or reduction of molecular oxygen"/>
    <property type="evidence" value="ECO:0007669"/>
    <property type="project" value="InterPro"/>
</dbReference>
<evidence type="ECO:0000256" key="1">
    <source>
        <dbReference type="ARBA" id="ARBA00001971"/>
    </source>
</evidence>
<dbReference type="SUPFAM" id="SSF48264">
    <property type="entry name" value="Cytochrome P450"/>
    <property type="match status" value="1"/>
</dbReference>
<dbReference type="GO" id="GO:0020037">
    <property type="term" value="F:heme binding"/>
    <property type="evidence" value="ECO:0007669"/>
    <property type="project" value="InterPro"/>
</dbReference>
<evidence type="ECO:0000256" key="7">
    <source>
        <dbReference type="ARBA" id="ARBA00023033"/>
    </source>
</evidence>
<name>A0A8G0PJ99_9HYPO</name>
<keyword evidence="3 8" id="KW-0349">Heme</keyword>
<dbReference type="PANTHER" id="PTHR46300:SF7">
    <property type="entry name" value="P450, PUTATIVE (EUROFUNG)-RELATED"/>
    <property type="match status" value="1"/>
</dbReference>
<comment type="similarity">
    <text evidence="2 9">Belongs to the cytochrome P450 family.</text>
</comment>
<accession>A0A8G0PJ99</accession>
<evidence type="ECO:0000313" key="11">
    <source>
        <dbReference type="Proteomes" id="UP000826661"/>
    </source>
</evidence>
<keyword evidence="4 8" id="KW-0479">Metal-binding</keyword>
<keyword evidence="5 9" id="KW-0560">Oxidoreductase</keyword>
<organism evidence="10 11">
    <name type="scientific">Trichoderma simmonsii</name>
    <dbReference type="NCBI Taxonomy" id="1491479"/>
    <lineage>
        <taxon>Eukaryota</taxon>
        <taxon>Fungi</taxon>
        <taxon>Dikarya</taxon>
        <taxon>Ascomycota</taxon>
        <taxon>Pezizomycotina</taxon>
        <taxon>Sordariomycetes</taxon>
        <taxon>Hypocreomycetidae</taxon>
        <taxon>Hypocreales</taxon>
        <taxon>Hypocreaceae</taxon>
        <taxon>Trichoderma</taxon>
    </lineage>
</organism>
<evidence type="ECO:0000256" key="3">
    <source>
        <dbReference type="ARBA" id="ARBA00022617"/>
    </source>
</evidence>
<dbReference type="PROSITE" id="PS00086">
    <property type="entry name" value="CYTOCHROME_P450"/>
    <property type="match status" value="1"/>
</dbReference>
<dbReference type="InterPro" id="IPR017972">
    <property type="entry name" value="Cyt_P450_CS"/>
</dbReference>
<dbReference type="EMBL" id="CP075868">
    <property type="protein sequence ID" value="QYT03442.1"/>
    <property type="molecule type" value="Genomic_DNA"/>
</dbReference>
<evidence type="ECO:0000256" key="5">
    <source>
        <dbReference type="ARBA" id="ARBA00023002"/>
    </source>
</evidence>
<dbReference type="PRINTS" id="PR00463">
    <property type="entry name" value="EP450I"/>
</dbReference>
<gene>
    <name evidence="10" type="ORF">H0G86_010400</name>
</gene>
<dbReference type="Gene3D" id="1.10.630.10">
    <property type="entry name" value="Cytochrome P450"/>
    <property type="match status" value="1"/>
</dbReference>
<evidence type="ECO:0008006" key="12">
    <source>
        <dbReference type="Google" id="ProtNLM"/>
    </source>
</evidence>
<dbReference type="InterPro" id="IPR036396">
    <property type="entry name" value="Cyt_P450_sf"/>
</dbReference>
<dbReference type="GO" id="GO:0005506">
    <property type="term" value="F:iron ion binding"/>
    <property type="evidence" value="ECO:0007669"/>
    <property type="project" value="InterPro"/>
</dbReference>
<dbReference type="Pfam" id="PF00067">
    <property type="entry name" value="p450"/>
    <property type="match status" value="1"/>
</dbReference>
<dbReference type="InterPro" id="IPR050364">
    <property type="entry name" value="Cytochrome_P450_fung"/>
</dbReference>
<protein>
    <recommendedName>
        <fullName evidence="12">O-methylsterigmatocystin oxidoreductase</fullName>
    </recommendedName>
</protein>
<keyword evidence="7 9" id="KW-0503">Monooxygenase</keyword>
<keyword evidence="11" id="KW-1185">Reference proteome</keyword>
<keyword evidence="6 8" id="KW-0408">Iron</keyword>
<evidence type="ECO:0000313" key="10">
    <source>
        <dbReference type="EMBL" id="QYT03442.1"/>
    </source>
</evidence>
<dbReference type="AlphaFoldDB" id="A0A8G0PJ99"/>
<evidence type="ECO:0000256" key="9">
    <source>
        <dbReference type="RuleBase" id="RU000461"/>
    </source>
</evidence>
<dbReference type="PANTHER" id="PTHR46300">
    <property type="entry name" value="P450, PUTATIVE (EUROFUNG)-RELATED-RELATED"/>
    <property type="match status" value="1"/>
</dbReference>
<dbReference type="InterPro" id="IPR002401">
    <property type="entry name" value="Cyt_P450_E_grp-I"/>
</dbReference>
<dbReference type="Proteomes" id="UP000826661">
    <property type="component" value="Chromosome V"/>
</dbReference>
<sequence>MVSPSVGKFSCETPAVEVFLFTYHIGPISSVTVFGTTIIILNSSKAAIDLLDKRGSIYSGRPRLIFGLEMCGWSNLVSGQSYTPKFRAYRQKMHQAIGSSSALSRYHPMLEAEVNRFLFLVLRAPQNLLQHIRTEAGAIILKMTYGYTIDPEGPDPMVELADRAMEQFAQAVIPGAWMVDTLPILRYLPEWLPGAGFRKTAKEWHQTLMETAARPMEFVKTQLARGESEECFVANEYQKTEGEMSEDDEYILKWSAASMYAGGADTSVSTLQTFFLAMTIHPEVQEKARQEIDLVVGTGKIPTLDDRPSLPYVEAVVKEALRWHPTAPMGLPHTVTADDTYEGYFIPKGAMLLANIWFFLHDPDVYKDPMMFNPERFVSPACEPDPQLYVFGFGRRICPGKAFADASVWLTIAKCLATLDIKKGVENGQEINPVIDFDSGVVSHSVPFKATITARSPEHKELIFALENKQQRKNGKEALQRILTDDNDLMI</sequence>
<dbReference type="GO" id="GO:0004497">
    <property type="term" value="F:monooxygenase activity"/>
    <property type="evidence" value="ECO:0007669"/>
    <property type="project" value="UniProtKB-KW"/>
</dbReference>
<feature type="binding site" description="axial binding residue" evidence="8">
    <location>
        <position position="398"/>
    </location>
    <ligand>
        <name>heme</name>
        <dbReference type="ChEBI" id="CHEBI:30413"/>
    </ligand>
    <ligandPart>
        <name>Fe</name>
        <dbReference type="ChEBI" id="CHEBI:18248"/>
    </ligandPart>
</feature>
<evidence type="ECO:0000256" key="4">
    <source>
        <dbReference type="ARBA" id="ARBA00022723"/>
    </source>
</evidence>
<evidence type="ECO:0000256" key="8">
    <source>
        <dbReference type="PIRSR" id="PIRSR602401-1"/>
    </source>
</evidence>
<reference evidence="10 11" key="1">
    <citation type="journal article" date="2021" name="BMC Genomics">
        <title>Telomere-to-telomere genome assembly of asparaginase-producing Trichoderma simmonsii.</title>
        <authorList>
            <person name="Chung D."/>
            <person name="Kwon Y.M."/>
            <person name="Yang Y."/>
        </authorList>
    </citation>
    <scope>NUCLEOTIDE SEQUENCE [LARGE SCALE GENOMIC DNA]</scope>
    <source>
        <strain evidence="10 11">GH-Sj1</strain>
    </source>
</reference>
<dbReference type="InterPro" id="IPR001128">
    <property type="entry name" value="Cyt_P450"/>
</dbReference>